<dbReference type="Gene3D" id="3.40.50.300">
    <property type="entry name" value="P-loop containing nucleotide triphosphate hydrolases"/>
    <property type="match status" value="1"/>
</dbReference>
<evidence type="ECO:0000313" key="9">
    <source>
        <dbReference type="EMBL" id="GIZ53360.1"/>
    </source>
</evidence>
<dbReference type="GO" id="GO:0005524">
    <property type="term" value="F:ATP binding"/>
    <property type="evidence" value="ECO:0007669"/>
    <property type="project" value="UniProtKB-KW"/>
</dbReference>
<organism evidence="9 10">
    <name type="scientific">Noviherbaspirillum aridicola</name>
    <dbReference type="NCBI Taxonomy" id="2849687"/>
    <lineage>
        <taxon>Bacteria</taxon>
        <taxon>Pseudomonadati</taxon>
        <taxon>Pseudomonadota</taxon>
        <taxon>Betaproteobacteria</taxon>
        <taxon>Burkholderiales</taxon>
        <taxon>Oxalobacteraceae</taxon>
        <taxon>Noviherbaspirillum</taxon>
    </lineage>
</organism>
<evidence type="ECO:0000259" key="8">
    <source>
        <dbReference type="PROSITE" id="PS50893"/>
    </source>
</evidence>
<keyword evidence="10" id="KW-1185">Reference proteome</keyword>
<evidence type="ECO:0000256" key="2">
    <source>
        <dbReference type="ARBA" id="ARBA00022475"/>
    </source>
</evidence>
<dbReference type="SUPFAM" id="SSF55021">
    <property type="entry name" value="ACT-like"/>
    <property type="match status" value="1"/>
</dbReference>
<feature type="domain" description="ABC transporter" evidence="8">
    <location>
        <begin position="22"/>
        <end position="262"/>
    </location>
</feature>
<comment type="caution">
    <text evidence="9">The sequence shown here is derived from an EMBL/GenBank/DDBJ whole genome shotgun (WGS) entry which is preliminary data.</text>
</comment>
<dbReference type="PROSITE" id="PS50893">
    <property type="entry name" value="ABC_TRANSPORTER_2"/>
    <property type="match status" value="1"/>
</dbReference>
<dbReference type="InterPro" id="IPR027417">
    <property type="entry name" value="P-loop_NTPase"/>
</dbReference>
<dbReference type="Pfam" id="PF00005">
    <property type="entry name" value="ABC_tran"/>
    <property type="match status" value="1"/>
</dbReference>
<dbReference type="SMART" id="SM00930">
    <property type="entry name" value="NIL"/>
    <property type="match status" value="1"/>
</dbReference>
<dbReference type="CDD" id="cd03258">
    <property type="entry name" value="ABC_MetN_methionine_transporter"/>
    <property type="match status" value="1"/>
</dbReference>
<keyword evidence="2" id="KW-1003">Cell membrane</keyword>
<evidence type="ECO:0000313" key="10">
    <source>
        <dbReference type="Proteomes" id="UP000887222"/>
    </source>
</evidence>
<dbReference type="InterPro" id="IPR003439">
    <property type="entry name" value="ABC_transporter-like_ATP-bd"/>
</dbReference>
<keyword evidence="4 9" id="KW-0067">ATP-binding</keyword>
<keyword evidence="5" id="KW-1278">Translocase</keyword>
<keyword evidence="7" id="KW-0472">Membrane</keyword>
<evidence type="ECO:0000256" key="1">
    <source>
        <dbReference type="ARBA" id="ARBA00022448"/>
    </source>
</evidence>
<dbReference type="EMBL" id="BPMK01000016">
    <property type="protein sequence ID" value="GIZ53360.1"/>
    <property type="molecule type" value="Genomic_DNA"/>
</dbReference>
<evidence type="ECO:0000256" key="5">
    <source>
        <dbReference type="ARBA" id="ARBA00022967"/>
    </source>
</evidence>
<dbReference type="Gene3D" id="3.30.70.260">
    <property type="match status" value="1"/>
</dbReference>
<dbReference type="InterPro" id="IPR017871">
    <property type="entry name" value="ABC_transporter-like_CS"/>
</dbReference>
<dbReference type="InterPro" id="IPR018449">
    <property type="entry name" value="NIL_domain"/>
</dbReference>
<dbReference type="SMART" id="SM00382">
    <property type="entry name" value="AAA"/>
    <property type="match status" value="1"/>
</dbReference>
<dbReference type="InterPro" id="IPR050086">
    <property type="entry name" value="MetN_ABC_transporter-like"/>
</dbReference>
<reference evidence="9 10" key="1">
    <citation type="journal article" date="2022" name="Int. J. Syst. Evol. Microbiol.">
        <title>Noviherbaspirillum aridicola sp. nov., isolated from an arid soil in Pakistan.</title>
        <authorList>
            <person name="Khan I.U."/>
            <person name="Saqib M."/>
            <person name="Amin A."/>
            <person name="Hussain F."/>
            <person name="Li L."/>
            <person name="Liu Y.H."/>
            <person name="Fang B.Z."/>
            <person name="Ahmed I."/>
            <person name="Li W.J."/>
        </authorList>
    </citation>
    <scope>NUCLEOTIDE SEQUENCE [LARGE SCALE GENOMIC DNA]</scope>
    <source>
        <strain evidence="9 10">NCCP-691</strain>
    </source>
</reference>
<evidence type="ECO:0000256" key="7">
    <source>
        <dbReference type="ARBA" id="ARBA00023136"/>
    </source>
</evidence>
<dbReference type="InterPro" id="IPR041701">
    <property type="entry name" value="MetN_ABC"/>
</dbReference>
<keyword evidence="3" id="KW-0547">Nucleotide-binding</keyword>
<dbReference type="PANTHER" id="PTHR43166:SF30">
    <property type="entry name" value="METHIONINE IMPORT ATP-BINDING PROTEIN METN"/>
    <property type="match status" value="1"/>
</dbReference>
<dbReference type="Proteomes" id="UP000887222">
    <property type="component" value="Unassembled WGS sequence"/>
</dbReference>
<accession>A0ABQ4Q963</accession>
<name>A0ABQ4Q963_9BURK</name>
<keyword evidence="1" id="KW-0813">Transport</keyword>
<evidence type="ECO:0000256" key="4">
    <source>
        <dbReference type="ARBA" id="ARBA00022840"/>
    </source>
</evidence>
<keyword evidence="6" id="KW-0029">Amino-acid transport</keyword>
<evidence type="ECO:0000256" key="6">
    <source>
        <dbReference type="ARBA" id="ARBA00022970"/>
    </source>
</evidence>
<evidence type="ECO:0000256" key="3">
    <source>
        <dbReference type="ARBA" id="ARBA00022741"/>
    </source>
</evidence>
<dbReference type="Pfam" id="PF09383">
    <property type="entry name" value="NIL"/>
    <property type="match status" value="1"/>
</dbReference>
<dbReference type="PANTHER" id="PTHR43166">
    <property type="entry name" value="AMINO ACID IMPORT ATP-BINDING PROTEIN"/>
    <property type="match status" value="1"/>
</dbReference>
<gene>
    <name evidence="9" type="primary">metN2</name>
    <name evidence="9" type="ORF">NCCP691_33740</name>
</gene>
<sequence>MRGGGDAPRHKRGRNRPHHNVIHIEKLNKDYRAAGRTVSALRDINLQIPQGKIFGIIGRSGAGKSTLLRTLNLLERPTSGAVRIAGEDITRLGKAELDRLRQHIGMVFQNFNLLHAKTVGANIEFPLRLAGGYSREQRDRRVDELLDLVGLRAHKDKYPAQLSGGQKQRVGIARAIAHAPRLLLCDEATSALDPETTQSILALLADINARLGITIVLITHEMHVIRSICDHVAVIEGGEIVESGPVAEVFLHPRHAATRSLVAETTHDDFDPAAIRGGGGTLLRLTYTGDAVHQPILTRVALQSRASIAILQGSVSRIKDTPYGQLLVEIGGNEQETAQALDLFRELKVQCEVMN</sequence>
<protein>
    <submittedName>
        <fullName evidence="9">Methionine import ATP-binding protein MetN 2</fullName>
    </submittedName>
</protein>
<dbReference type="InterPro" id="IPR045865">
    <property type="entry name" value="ACT-like_dom_sf"/>
</dbReference>
<proteinExistence type="predicted"/>
<dbReference type="SUPFAM" id="SSF52540">
    <property type="entry name" value="P-loop containing nucleoside triphosphate hydrolases"/>
    <property type="match status" value="1"/>
</dbReference>
<dbReference type="InterPro" id="IPR003593">
    <property type="entry name" value="AAA+_ATPase"/>
</dbReference>
<dbReference type="PROSITE" id="PS00211">
    <property type="entry name" value="ABC_TRANSPORTER_1"/>
    <property type="match status" value="1"/>
</dbReference>